<reference evidence="2 3" key="1">
    <citation type="submission" date="2015-07" db="EMBL/GenBank/DDBJ databases">
        <authorList>
            <person name="Kim K.M."/>
        </authorList>
    </citation>
    <scope>NUCLEOTIDE SEQUENCE [LARGE SCALE GENOMIC DNA]</scope>
    <source>
        <strain evidence="2 3">KCTC 12363</strain>
    </source>
</reference>
<dbReference type="RefSeq" id="WP_048642475.1">
    <property type="nucleotide sequence ID" value="NZ_CP012040.1"/>
</dbReference>
<keyword evidence="1" id="KW-1133">Transmembrane helix</keyword>
<dbReference type="OrthoDB" id="1258767at2"/>
<protein>
    <submittedName>
        <fullName evidence="2">Uncharacterized protein</fullName>
    </submittedName>
</protein>
<gene>
    <name evidence="2" type="ORF">CA2015_2818</name>
</gene>
<dbReference type="EMBL" id="CP012040">
    <property type="protein sequence ID" value="AKP52228.1"/>
    <property type="molecule type" value="Genomic_DNA"/>
</dbReference>
<evidence type="ECO:0000313" key="3">
    <source>
        <dbReference type="Proteomes" id="UP000036520"/>
    </source>
</evidence>
<keyword evidence="1" id="KW-0472">Membrane</keyword>
<feature type="transmembrane region" description="Helical" evidence="1">
    <location>
        <begin position="21"/>
        <end position="38"/>
    </location>
</feature>
<dbReference type="Proteomes" id="UP000036520">
    <property type="component" value="Chromosome"/>
</dbReference>
<evidence type="ECO:0000256" key="1">
    <source>
        <dbReference type="SAM" id="Phobius"/>
    </source>
</evidence>
<keyword evidence="1" id="KW-0812">Transmembrane</keyword>
<dbReference type="AlphaFoldDB" id="A0A0H4PH95"/>
<accession>A0A0H4PH95</accession>
<name>A0A0H4PH95_9BACT</name>
<proteinExistence type="predicted"/>
<organism evidence="2 3">
    <name type="scientific">Cyclobacterium amurskyense</name>
    <dbReference type="NCBI Taxonomy" id="320787"/>
    <lineage>
        <taxon>Bacteria</taxon>
        <taxon>Pseudomonadati</taxon>
        <taxon>Bacteroidota</taxon>
        <taxon>Cytophagia</taxon>
        <taxon>Cytophagales</taxon>
        <taxon>Cyclobacteriaceae</taxon>
        <taxon>Cyclobacterium</taxon>
    </lineage>
</organism>
<evidence type="ECO:0000313" key="2">
    <source>
        <dbReference type="EMBL" id="AKP52228.1"/>
    </source>
</evidence>
<sequence>MSSSNSRYPIVVQKLKKQPELKKSLLLIIIIIFSNNLFGQGKIFGYYTSNVAELGFFVTKIKLNKDYTFEYEFSGDLINQTGNGIYEINNRNEVLLKSENEKEEEKTVAELLSSGNSKIENKKYKYQNGKLFAFHLDGYVVKRGQAYSRHKKFLFWGERYLTKRRIYLKKRTE</sequence>
<dbReference type="KEGG" id="camu:CA2015_2818"/>
<keyword evidence="3" id="KW-1185">Reference proteome</keyword>